<dbReference type="SUPFAM" id="SSF56112">
    <property type="entry name" value="Protein kinase-like (PK-like)"/>
    <property type="match status" value="1"/>
</dbReference>
<dbReference type="GO" id="GO:0005856">
    <property type="term" value="C:cytoskeleton"/>
    <property type="evidence" value="ECO:0007669"/>
    <property type="project" value="TreeGrafter"/>
</dbReference>
<dbReference type="GeneID" id="83209971"/>
<feature type="compositionally biased region" description="Polar residues" evidence="12">
    <location>
        <begin position="738"/>
        <end position="755"/>
    </location>
</feature>
<dbReference type="PANTHER" id="PTHR24058">
    <property type="entry name" value="DUAL SPECIFICITY PROTEIN KINASE"/>
    <property type="match status" value="1"/>
</dbReference>
<dbReference type="Pfam" id="PF00069">
    <property type="entry name" value="Pkinase"/>
    <property type="match status" value="1"/>
</dbReference>
<dbReference type="GO" id="GO:0004674">
    <property type="term" value="F:protein serine/threonine kinase activity"/>
    <property type="evidence" value="ECO:0007669"/>
    <property type="project" value="UniProtKB-KW"/>
</dbReference>
<feature type="region of interest" description="Disordered" evidence="12">
    <location>
        <begin position="268"/>
        <end position="394"/>
    </location>
</feature>
<dbReference type="PANTHER" id="PTHR24058:SF22">
    <property type="entry name" value="DUAL SPECIFICITY TYROSINE-PHOSPHORYLATION-REGULATED KINASE 4"/>
    <property type="match status" value="1"/>
</dbReference>
<feature type="compositionally biased region" description="Low complexity" evidence="12">
    <location>
        <begin position="809"/>
        <end position="835"/>
    </location>
</feature>
<feature type="compositionally biased region" description="Polar residues" evidence="12">
    <location>
        <begin position="763"/>
        <end position="804"/>
    </location>
</feature>
<evidence type="ECO:0000313" key="15">
    <source>
        <dbReference type="Proteomes" id="UP001234581"/>
    </source>
</evidence>
<keyword evidence="7 11" id="KW-0067">ATP-binding</keyword>
<feature type="compositionally biased region" description="Low complexity" evidence="12">
    <location>
        <begin position="624"/>
        <end position="665"/>
    </location>
</feature>
<evidence type="ECO:0000256" key="3">
    <source>
        <dbReference type="ARBA" id="ARBA00022527"/>
    </source>
</evidence>
<feature type="region of interest" description="Disordered" evidence="12">
    <location>
        <begin position="697"/>
        <end position="860"/>
    </location>
</feature>
<evidence type="ECO:0000256" key="8">
    <source>
        <dbReference type="ARBA" id="ARBA00049003"/>
    </source>
</evidence>
<comment type="caution">
    <text evidence="14">The sequence shown here is derived from an EMBL/GenBank/DDBJ whole genome shotgun (WGS) entry which is preliminary data.</text>
</comment>
<evidence type="ECO:0000256" key="9">
    <source>
        <dbReference type="ARBA" id="ARBA00049308"/>
    </source>
</evidence>
<feature type="region of interest" description="Disordered" evidence="12">
    <location>
        <begin position="88"/>
        <end position="124"/>
    </location>
</feature>
<name>A0AAD7Y2P8_9FUNG</name>
<dbReference type="InterPro" id="IPR017441">
    <property type="entry name" value="Protein_kinase_ATP_BS"/>
</dbReference>
<keyword evidence="5 11" id="KW-0547">Nucleotide-binding</keyword>
<feature type="compositionally biased region" description="Polar residues" evidence="12">
    <location>
        <begin position="371"/>
        <end position="380"/>
    </location>
</feature>
<feature type="compositionally biased region" description="Low complexity" evidence="12">
    <location>
        <begin position="24"/>
        <end position="38"/>
    </location>
</feature>
<feature type="region of interest" description="Disordered" evidence="12">
    <location>
        <begin position="1233"/>
        <end position="1258"/>
    </location>
</feature>
<organism evidence="14 15">
    <name type="scientific">Lichtheimia ornata</name>
    <dbReference type="NCBI Taxonomy" id="688661"/>
    <lineage>
        <taxon>Eukaryota</taxon>
        <taxon>Fungi</taxon>
        <taxon>Fungi incertae sedis</taxon>
        <taxon>Mucoromycota</taxon>
        <taxon>Mucoromycotina</taxon>
        <taxon>Mucoromycetes</taxon>
        <taxon>Mucorales</taxon>
        <taxon>Lichtheimiaceae</taxon>
        <taxon>Lichtheimia</taxon>
    </lineage>
</organism>
<evidence type="ECO:0000313" key="14">
    <source>
        <dbReference type="EMBL" id="KAJ8661747.1"/>
    </source>
</evidence>
<evidence type="ECO:0000256" key="7">
    <source>
        <dbReference type="ARBA" id="ARBA00022840"/>
    </source>
</evidence>
<feature type="region of interest" description="Disordered" evidence="12">
    <location>
        <begin position="163"/>
        <end position="196"/>
    </location>
</feature>
<dbReference type="SMART" id="SM00220">
    <property type="entry name" value="S_TKc"/>
    <property type="match status" value="1"/>
</dbReference>
<feature type="compositionally biased region" description="Polar residues" evidence="12">
    <location>
        <begin position="12"/>
        <end position="23"/>
    </location>
</feature>
<feature type="compositionally biased region" description="Acidic residues" evidence="12">
    <location>
        <begin position="534"/>
        <end position="548"/>
    </location>
</feature>
<feature type="compositionally biased region" description="Low complexity" evidence="12">
    <location>
        <begin position="302"/>
        <end position="322"/>
    </location>
</feature>
<feature type="region of interest" description="Disordered" evidence="12">
    <location>
        <begin position="520"/>
        <end position="685"/>
    </location>
</feature>
<accession>A0AAD7Y2P8</accession>
<dbReference type="Proteomes" id="UP001234581">
    <property type="component" value="Unassembled WGS sequence"/>
</dbReference>
<dbReference type="PROSITE" id="PS50011">
    <property type="entry name" value="PROTEIN_KINASE_DOM"/>
    <property type="match status" value="1"/>
</dbReference>
<dbReference type="Gene3D" id="1.10.510.10">
    <property type="entry name" value="Transferase(Phosphotransferase) domain 1"/>
    <property type="match status" value="1"/>
</dbReference>
<evidence type="ECO:0000256" key="10">
    <source>
        <dbReference type="ARBA" id="ARBA00051680"/>
    </source>
</evidence>
<dbReference type="InterPro" id="IPR011009">
    <property type="entry name" value="Kinase-like_dom_sf"/>
</dbReference>
<dbReference type="FunFam" id="1.10.510.10:FF:000112">
    <property type="entry name" value="Putative dual specificity tyrosine-phosphorylation-regulated kinase 2"/>
    <property type="match status" value="1"/>
</dbReference>
<protein>
    <recommendedName>
        <fullName evidence="2">dual-specificity kinase</fullName>
        <ecNumber evidence="2">2.7.12.1</ecNumber>
    </recommendedName>
</protein>
<feature type="domain" description="Protein kinase" evidence="13">
    <location>
        <begin position="997"/>
        <end position="1293"/>
    </location>
</feature>
<feature type="compositionally biased region" description="Polar residues" evidence="12">
    <location>
        <begin position="908"/>
        <end position="925"/>
    </location>
</feature>
<sequence length="1306" mass="144968">MSEPLTADWISQHDTTSTDPVPNSSFSLSTSSSSSSTTDRWRHHSLPRSSVAERRQQAHAERARQLQEMERQITDAATWSKRRTDLLTTSSQQHNNNNDALFVLSDDDDDNDTKSNTTISSPTTSRKIDLRDATLEDLEGLIAASAQRLANYRLQKTTEVAASLTTTSSKRQSMESMDSEIRSPGTSSSKKSSIHSNSNNLRLSYLLGSSGGDEEDVNRMNIGDSSFVDDHTVTMADFAPQPSTTTPSTKRTAMASASYNSIRNKFESAATSTTSQERILQFDPLLSTKTNGDTGGGGGTTKGKQSATTTNTNLTSSTQSNLRSIAEARDKERRHASRPRPVELNLNDIKRSSSTMVDSPLTPTRLPTPRSNHASTSTAFSPRLASPAQSHSRRIRTLSTLDKREKEMVSWLRSDFEKMKSTATNDKGLIKPSVSLSVSTSSRMRKSLPATKKTMMMEDDRDDSGDGDVEDQPKRRPIRTRTISTTSIGGGTGRLHRDLARKNMKLLADFDPLLVDDKKKKATSQQRRQHLLDNDDDNDTWGEADEEGPTLKRRQQPRSRVISMTTLERSSLSTSTRKAIGTSKTTTTTTQHKNSSNVMPQESQSMSVRPASGRKRGKTLPGDLASPPAMAPLALPPMRLEPYGGLSSDETTTTTSSVKQQQASTRSAKTPTRIPLPVSRTSRQSLRAVDNYSEDELLHLSESEKDRTATKQKKAKATDTTTTASNGQVTTGGAKIGPTTTVYSGSMIVSNSSGTRLGRSSDKPTQSISIRTRSTKATPTTSSPRPNKMPSTTTSENGIMNNTTRQRKVSTLSTSASASHVSKASTSSSHGAHGLISPPESIKGNHPSTSHTTGYHTLPSRRKPTLLHEHLQGLVDDSTQHTNTAWSSLVEHEKKLNNKRVPVLRGGSASTSTKDSVPDKTTSSRAAMSSQAALKLYHSCLSSYEKKEILDYSQVYFVGNHAQKRLATKEHTTCNYGYDDDRGDYHIVLRDHLAYRYEVLEVLGKGSFGQVLKCFDHKEGKMTAVKIIRNKKRFHAQALVEVKILKDLIEWDPEDKHNNVRMLDHFNFRSHLCIAFECLSINLYDFIKSNNFQGFSMGLIRRFTIQLLNSLVLLRKHKLIHCDLKPENVLLKHPTKSSIKVIDFGSSCLESEKVYTYIQSRFYRSPEVIMGMEYSMAIDMWSVGCILAELYTGYPLFPGENEQEQFACIMEIQGVPEKHLIEKATRRKVFFDSNGLPRISPNSKGRKRRPGTKPLSQALKSTDDNFIDFVNRCLQWDPERRMTPEDAFNHAWIARSSSSSKKQHRS</sequence>
<feature type="binding site" evidence="11">
    <location>
        <position position="1026"/>
    </location>
    <ligand>
        <name>ATP</name>
        <dbReference type="ChEBI" id="CHEBI:30616"/>
    </ligand>
</feature>
<evidence type="ECO:0000256" key="2">
    <source>
        <dbReference type="ARBA" id="ARBA00013203"/>
    </source>
</evidence>
<feature type="compositionally biased region" description="Low complexity" evidence="12">
    <location>
        <begin position="565"/>
        <end position="577"/>
    </location>
</feature>
<dbReference type="SMART" id="SM00219">
    <property type="entry name" value="TyrKc"/>
    <property type="match status" value="1"/>
</dbReference>
<feature type="compositionally biased region" description="Basic and acidic residues" evidence="12">
    <location>
        <begin position="697"/>
        <end position="709"/>
    </location>
</feature>
<evidence type="ECO:0000256" key="5">
    <source>
        <dbReference type="ARBA" id="ARBA00022741"/>
    </source>
</evidence>
<dbReference type="InterPro" id="IPR000719">
    <property type="entry name" value="Prot_kinase_dom"/>
</dbReference>
<dbReference type="EMBL" id="JARTCD010000007">
    <property type="protein sequence ID" value="KAJ8661747.1"/>
    <property type="molecule type" value="Genomic_DNA"/>
</dbReference>
<feature type="compositionally biased region" description="Low complexity" evidence="12">
    <location>
        <begin position="360"/>
        <end position="370"/>
    </location>
</feature>
<feature type="compositionally biased region" description="Acidic residues" evidence="12">
    <location>
        <begin position="457"/>
        <end position="470"/>
    </location>
</feature>
<dbReference type="PROSITE" id="PS00108">
    <property type="entry name" value="PROTEIN_KINASE_ST"/>
    <property type="match status" value="1"/>
</dbReference>
<evidence type="ECO:0000256" key="12">
    <source>
        <dbReference type="SAM" id="MobiDB-lite"/>
    </source>
</evidence>
<evidence type="ECO:0000256" key="11">
    <source>
        <dbReference type="PROSITE-ProRule" id="PRU10141"/>
    </source>
</evidence>
<feature type="compositionally biased region" description="Polar residues" evidence="12">
    <location>
        <begin position="268"/>
        <end position="278"/>
    </location>
</feature>
<dbReference type="GO" id="GO:0005737">
    <property type="term" value="C:cytoplasm"/>
    <property type="evidence" value="ECO:0007669"/>
    <property type="project" value="TreeGrafter"/>
</dbReference>
<reference evidence="14 15" key="1">
    <citation type="submission" date="2023-03" db="EMBL/GenBank/DDBJ databases">
        <title>Genome sequence of Lichtheimia ornata CBS 291.66.</title>
        <authorList>
            <person name="Mohabir J.T."/>
            <person name="Shea T.P."/>
            <person name="Kurbessoian T."/>
            <person name="Berby B."/>
            <person name="Fontaine J."/>
            <person name="Livny J."/>
            <person name="Gnirke A."/>
            <person name="Stajich J.E."/>
            <person name="Cuomo C.A."/>
        </authorList>
    </citation>
    <scope>NUCLEOTIDE SEQUENCE [LARGE SCALE GENOMIC DNA]</scope>
    <source>
        <strain evidence="14">CBS 291.66</strain>
    </source>
</reference>
<dbReference type="Gene3D" id="3.30.10.30">
    <property type="entry name" value="DYRK"/>
    <property type="match status" value="1"/>
</dbReference>
<comment type="catalytic activity">
    <reaction evidence="9">
        <text>L-threonyl-[protein] + ATP = O-phospho-L-threonyl-[protein] + ADP + H(+)</text>
        <dbReference type="Rhea" id="RHEA:46608"/>
        <dbReference type="Rhea" id="RHEA-COMP:11060"/>
        <dbReference type="Rhea" id="RHEA-COMP:11605"/>
        <dbReference type="ChEBI" id="CHEBI:15378"/>
        <dbReference type="ChEBI" id="CHEBI:30013"/>
        <dbReference type="ChEBI" id="CHEBI:30616"/>
        <dbReference type="ChEBI" id="CHEBI:61977"/>
        <dbReference type="ChEBI" id="CHEBI:456216"/>
        <dbReference type="EC" id="2.7.12.1"/>
    </reaction>
</comment>
<evidence type="ECO:0000256" key="4">
    <source>
        <dbReference type="ARBA" id="ARBA00022679"/>
    </source>
</evidence>
<evidence type="ECO:0000256" key="1">
    <source>
        <dbReference type="ARBA" id="ARBA00008867"/>
    </source>
</evidence>
<keyword evidence="15" id="KW-1185">Reference proteome</keyword>
<dbReference type="InterPro" id="IPR042521">
    <property type="entry name" value="DYRK"/>
</dbReference>
<dbReference type="PROSITE" id="PS00107">
    <property type="entry name" value="PROTEIN_KINASE_ATP"/>
    <property type="match status" value="1"/>
</dbReference>
<dbReference type="InterPro" id="IPR020635">
    <property type="entry name" value="Tyr_kinase_cat_dom"/>
</dbReference>
<evidence type="ECO:0000259" key="13">
    <source>
        <dbReference type="PROSITE" id="PS50011"/>
    </source>
</evidence>
<dbReference type="GO" id="GO:0005524">
    <property type="term" value="F:ATP binding"/>
    <property type="evidence" value="ECO:0007669"/>
    <property type="project" value="UniProtKB-UniRule"/>
</dbReference>
<feature type="region of interest" description="Disordered" evidence="12">
    <location>
        <begin position="1"/>
        <end position="67"/>
    </location>
</feature>
<feature type="compositionally biased region" description="Polar residues" evidence="12">
    <location>
        <begin position="591"/>
        <end position="607"/>
    </location>
</feature>
<dbReference type="RefSeq" id="XP_058346660.1">
    <property type="nucleotide sequence ID" value="XM_058482636.1"/>
</dbReference>
<comment type="catalytic activity">
    <reaction evidence="10">
        <text>L-tyrosyl-[protein] + ATP = O-phospho-L-tyrosyl-[protein] + ADP + H(+)</text>
        <dbReference type="Rhea" id="RHEA:10596"/>
        <dbReference type="Rhea" id="RHEA-COMP:10136"/>
        <dbReference type="Rhea" id="RHEA-COMP:20101"/>
        <dbReference type="ChEBI" id="CHEBI:15378"/>
        <dbReference type="ChEBI" id="CHEBI:30616"/>
        <dbReference type="ChEBI" id="CHEBI:46858"/>
        <dbReference type="ChEBI" id="CHEBI:61978"/>
        <dbReference type="ChEBI" id="CHEBI:456216"/>
        <dbReference type="EC" id="2.7.12.1"/>
    </reaction>
</comment>
<gene>
    <name evidence="14" type="ORF">O0I10_002554</name>
</gene>
<dbReference type="Gene3D" id="3.30.200.20">
    <property type="entry name" value="Phosphorylase Kinase, domain 1"/>
    <property type="match status" value="1"/>
</dbReference>
<feature type="compositionally biased region" description="Polar residues" evidence="12">
    <location>
        <begin position="163"/>
        <end position="176"/>
    </location>
</feature>
<keyword evidence="6" id="KW-0418">Kinase</keyword>
<keyword evidence="3" id="KW-0723">Serine/threonine-protein kinase</keyword>
<comment type="catalytic activity">
    <reaction evidence="8">
        <text>L-seryl-[protein] + ATP = O-phospho-L-seryl-[protein] + ADP + H(+)</text>
        <dbReference type="Rhea" id="RHEA:17989"/>
        <dbReference type="Rhea" id="RHEA-COMP:9863"/>
        <dbReference type="Rhea" id="RHEA-COMP:11604"/>
        <dbReference type="ChEBI" id="CHEBI:15378"/>
        <dbReference type="ChEBI" id="CHEBI:29999"/>
        <dbReference type="ChEBI" id="CHEBI:30616"/>
        <dbReference type="ChEBI" id="CHEBI:83421"/>
        <dbReference type="ChEBI" id="CHEBI:456216"/>
        <dbReference type="EC" id="2.7.12.1"/>
    </reaction>
</comment>
<feature type="compositionally biased region" description="Polar residues" evidence="12">
    <location>
        <begin position="846"/>
        <end position="855"/>
    </location>
</feature>
<dbReference type="GO" id="GO:0004713">
    <property type="term" value="F:protein tyrosine kinase activity"/>
    <property type="evidence" value="ECO:0007669"/>
    <property type="project" value="InterPro"/>
</dbReference>
<feature type="region of interest" description="Disordered" evidence="12">
    <location>
        <begin position="897"/>
        <end position="925"/>
    </location>
</feature>
<feature type="compositionally biased region" description="Basic and acidic residues" evidence="12">
    <location>
        <begin position="51"/>
        <end position="67"/>
    </location>
</feature>
<keyword evidence="4" id="KW-0808">Transferase</keyword>
<feature type="compositionally biased region" description="Low complexity" evidence="12">
    <location>
        <begin position="187"/>
        <end position="196"/>
    </location>
</feature>
<dbReference type="CDD" id="cd14210">
    <property type="entry name" value="PKc_DYRK"/>
    <property type="match status" value="1"/>
</dbReference>
<dbReference type="InterPro" id="IPR050494">
    <property type="entry name" value="Ser_Thr_dual-spec_kinase"/>
</dbReference>
<feature type="compositionally biased region" description="Polar residues" evidence="12">
    <location>
        <begin position="88"/>
        <end position="99"/>
    </location>
</feature>
<evidence type="ECO:0000256" key="6">
    <source>
        <dbReference type="ARBA" id="ARBA00022777"/>
    </source>
</evidence>
<feature type="region of interest" description="Disordered" evidence="12">
    <location>
        <begin position="436"/>
        <end position="495"/>
    </location>
</feature>
<dbReference type="EC" id="2.7.12.1" evidence="2"/>
<proteinExistence type="inferred from homology"/>
<dbReference type="InterPro" id="IPR008271">
    <property type="entry name" value="Ser/Thr_kinase_AS"/>
</dbReference>
<dbReference type="GO" id="GO:0004712">
    <property type="term" value="F:protein serine/threonine/tyrosine kinase activity"/>
    <property type="evidence" value="ECO:0007669"/>
    <property type="project" value="UniProtKB-EC"/>
</dbReference>
<comment type="similarity">
    <text evidence="1">Belongs to the protein kinase superfamily. CMGC Ser/Thr protein kinase family. MNB/DYRK subfamily.</text>
</comment>